<reference evidence="1" key="1">
    <citation type="submission" date="2020-05" db="EMBL/GenBank/DDBJ databases">
        <title>Large-scale comparative analyses of tick genomes elucidate their genetic diversity and vector capacities.</title>
        <authorList>
            <person name="Jia N."/>
            <person name="Wang J."/>
            <person name="Shi W."/>
            <person name="Du L."/>
            <person name="Sun Y."/>
            <person name="Zhan W."/>
            <person name="Jiang J."/>
            <person name="Wang Q."/>
            <person name="Zhang B."/>
            <person name="Ji P."/>
            <person name="Sakyi L.B."/>
            <person name="Cui X."/>
            <person name="Yuan T."/>
            <person name="Jiang B."/>
            <person name="Yang W."/>
            <person name="Lam T.T.-Y."/>
            <person name="Chang Q."/>
            <person name="Ding S."/>
            <person name="Wang X."/>
            <person name="Zhu J."/>
            <person name="Ruan X."/>
            <person name="Zhao L."/>
            <person name="Wei J."/>
            <person name="Que T."/>
            <person name="Du C."/>
            <person name="Cheng J."/>
            <person name="Dai P."/>
            <person name="Han X."/>
            <person name="Huang E."/>
            <person name="Gao Y."/>
            <person name="Liu J."/>
            <person name="Shao H."/>
            <person name="Ye R."/>
            <person name="Li L."/>
            <person name="Wei W."/>
            <person name="Wang X."/>
            <person name="Wang C."/>
            <person name="Yang T."/>
            <person name="Huo Q."/>
            <person name="Li W."/>
            <person name="Guo W."/>
            <person name="Chen H."/>
            <person name="Zhou L."/>
            <person name="Ni X."/>
            <person name="Tian J."/>
            <person name="Zhou Y."/>
            <person name="Sheng Y."/>
            <person name="Liu T."/>
            <person name="Pan Y."/>
            <person name="Xia L."/>
            <person name="Li J."/>
            <person name="Zhao F."/>
            <person name="Cao W."/>
        </authorList>
    </citation>
    <scope>NUCLEOTIDE SEQUENCE</scope>
    <source>
        <strain evidence="1">Hyas-2018</strain>
    </source>
</reference>
<sequence length="169" mass="19203">MQSDTVADEALNTDNARSGLVESNFVIATDTFQKFVINAEESQLAACEEDEVNSWILPHDEASSLKRTTDRRDQRDEAVTGTKEDPRHHDHSPYRRDDMERLWRKRATVRATITKIVNDMTTLIETDTTPTECVQEKISKGFKGYVQKYKPASDPFITSASKKKSTECS</sequence>
<organism evidence="1 2">
    <name type="scientific">Hyalomma asiaticum</name>
    <name type="common">Tick</name>
    <dbReference type="NCBI Taxonomy" id="266040"/>
    <lineage>
        <taxon>Eukaryota</taxon>
        <taxon>Metazoa</taxon>
        <taxon>Ecdysozoa</taxon>
        <taxon>Arthropoda</taxon>
        <taxon>Chelicerata</taxon>
        <taxon>Arachnida</taxon>
        <taxon>Acari</taxon>
        <taxon>Parasitiformes</taxon>
        <taxon>Ixodida</taxon>
        <taxon>Ixodoidea</taxon>
        <taxon>Ixodidae</taxon>
        <taxon>Hyalomminae</taxon>
        <taxon>Hyalomma</taxon>
    </lineage>
</organism>
<gene>
    <name evidence="1" type="ORF">HPB50_022823</name>
</gene>
<name>A0ACB7TM89_HYAAI</name>
<proteinExistence type="predicted"/>
<protein>
    <submittedName>
        <fullName evidence="1">Uncharacterized protein</fullName>
    </submittedName>
</protein>
<keyword evidence="2" id="KW-1185">Reference proteome</keyword>
<evidence type="ECO:0000313" key="2">
    <source>
        <dbReference type="Proteomes" id="UP000821845"/>
    </source>
</evidence>
<evidence type="ECO:0000313" key="1">
    <source>
        <dbReference type="EMBL" id="KAH6948098.1"/>
    </source>
</evidence>
<accession>A0ACB7TM89</accession>
<comment type="caution">
    <text evidence="1">The sequence shown here is derived from an EMBL/GenBank/DDBJ whole genome shotgun (WGS) entry which is preliminary data.</text>
</comment>
<dbReference type="EMBL" id="CM023481">
    <property type="protein sequence ID" value="KAH6948098.1"/>
    <property type="molecule type" value="Genomic_DNA"/>
</dbReference>
<dbReference type="Proteomes" id="UP000821845">
    <property type="component" value="Chromosome 1"/>
</dbReference>